<comment type="caution">
    <text evidence="4">The sequence shown here is derived from an EMBL/GenBank/DDBJ whole genome shotgun (WGS) entry which is preliminary data.</text>
</comment>
<dbReference type="NCBIfam" id="TIGR00730">
    <property type="entry name" value="Rossman fold protein, TIGR00730 family"/>
    <property type="match status" value="1"/>
</dbReference>
<comment type="similarity">
    <text evidence="2 3">Belongs to the LOG family.</text>
</comment>
<accession>A0A444VQE5</accession>
<organism evidence="4 5">
    <name type="scientific">Flagellimonas olearia</name>
    <dbReference type="NCBI Taxonomy" id="552546"/>
    <lineage>
        <taxon>Bacteria</taxon>
        <taxon>Pseudomonadati</taxon>
        <taxon>Bacteroidota</taxon>
        <taxon>Flavobacteriia</taxon>
        <taxon>Flavobacteriales</taxon>
        <taxon>Flavobacteriaceae</taxon>
        <taxon>Flagellimonas</taxon>
    </lineage>
</organism>
<dbReference type="AlphaFoldDB" id="A0A444VQE5"/>
<reference evidence="4 5" key="1">
    <citation type="submission" date="2014-04" db="EMBL/GenBank/DDBJ databases">
        <title>Whole genome of Muricauda olearia.</title>
        <authorList>
            <person name="Zhang X.-H."/>
            <person name="Tang K."/>
        </authorList>
    </citation>
    <scope>NUCLEOTIDE SEQUENCE [LARGE SCALE GENOMIC DNA]</scope>
    <source>
        <strain evidence="4 5">Th120</strain>
    </source>
</reference>
<dbReference type="EMBL" id="JJMP01000001">
    <property type="protein sequence ID" value="RYC52909.1"/>
    <property type="molecule type" value="Genomic_DNA"/>
</dbReference>
<keyword evidence="3" id="KW-0378">Hydrolase</keyword>
<keyword evidence="3" id="KW-0203">Cytokinin biosynthesis</keyword>
<dbReference type="EC" id="3.2.2.n1" evidence="3"/>
<dbReference type="Proteomes" id="UP000290261">
    <property type="component" value="Unassembled WGS sequence"/>
</dbReference>
<keyword evidence="5" id="KW-1185">Reference proteome</keyword>
<dbReference type="GO" id="GO:0008714">
    <property type="term" value="F:AMP nucleosidase activity"/>
    <property type="evidence" value="ECO:0007669"/>
    <property type="project" value="UniProtKB-EC"/>
</dbReference>
<dbReference type="RefSeq" id="WP_165357214.1">
    <property type="nucleotide sequence ID" value="NZ_ML142907.1"/>
</dbReference>
<dbReference type="GO" id="GO:0005829">
    <property type="term" value="C:cytosol"/>
    <property type="evidence" value="ECO:0007669"/>
    <property type="project" value="TreeGrafter"/>
</dbReference>
<dbReference type="Gene3D" id="3.40.50.450">
    <property type="match status" value="1"/>
</dbReference>
<dbReference type="GO" id="GO:0009691">
    <property type="term" value="P:cytokinin biosynthetic process"/>
    <property type="evidence" value="ECO:0007669"/>
    <property type="project" value="UniProtKB-UniRule"/>
</dbReference>
<comment type="catalytic activity">
    <reaction evidence="1">
        <text>AMP + H2O = D-ribose 5-phosphate + adenine</text>
        <dbReference type="Rhea" id="RHEA:20129"/>
        <dbReference type="ChEBI" id="CHEBI:15377"/>
        <dbReference type="ChEBI" id="CHEBI:16708"/>
        <dbReference type="ChEBI" id="CHEBI:78346"/>
        <dbReference type="ChEBI" id="CHEBI:456215"/>
        <dbReference type="EC" id="3.2.2.4"/>
    </reaction>
</comment>
<dbReference type="SUPFAM" id="SSF102405">
    <property type="entry name" value="MCP/YpsA-like"/>
    <property type="match status" value="1"/>
</dbReference>
<evidence type="ECO:0000256" key="3">
    <source>
        <dbReference type="RuleBase" id="RU363015"/>
    </source>
</evidence>
<name>A0A444VQE5_9FLAO</name>
<dbReference type="InterPro" id="IPR031100">
    <property type="entry name" value="LOG_fam"/>
</dbReference>
<dbReference type="PANTHER" id="PTHR31223:SF70">
    <property type="entry name" value="LOG FAMILY PROTEIN YJL055W"/>
    <property type="match status" value="1"/>
</dbReference>
<dbReference type="Pfam" id="PF03641">
    <property type="entry name" value="Lysine_decarbox"/>
    <property type="match status" value="1"/>
</dbReference>
<sequence length="193" mass="21280">MKSISVFCGSSNGNNSAIVRESYGLGKLLANEHIALVYGGAKVGLMGQVANGALDHQGQVIGVIPDFLRSKEIFHDRITELIVVDSMQERKMKMHELSEGTIALPGGFGTLEELFEMITWAQLGLHTKPIGILNINGYYNKLLEFLDGMVATGLLKQENRDMLLVDTTSEGLLDQMRAYQPTATPKWIKKDQI</sequence>
<protein>
    <recommendedName>
        <fullName evidence="3">Cytokinin riboside 5'-monophosphate phosphoribohydrolase</fullName>
        <ecNumber evidence="3">3.2.2.n1</ecNumber>
    </recommendedName>
</protein>
<evidence type="ECO:0000313" key="5">
    <source>
        <dbReference type="Proteomes" id="UP000290261"/>
    </source>
</evidence>
<evidence type="ECO:0000256" key="2">
    <source>
        <dbReference type="ARBA" id="ARBA00006763"/>
    </source>
</evidence>
<proteinExistence type="inferred from homology"/>
<dbReference type="InterPro" id="IPR005269">
    <property type="entry name" value="LOG"/>
</dbReference>
<dbReference type="PANTHER" id="PTHR31223">
    <property type="entry name" value="LOG FAMILY PROTEIN YJL055W"/>
    <property type="match status" value="1"/>
</dbReference>
<evidence type="ECO:0000313" key="4">
    <source>
        <dbReference type="EMBL" id="RYC52909.1"/>
    </source>
</evidence>
<evidence type="ECO:0000256" key="1">
    <source>
        <dbReference type="ARBA" id="ARBA00000274"/>
    </source>
</evidence>
<gene>
    <name evidence="4" type="ORF">DN53_01420</name>
</gene>